<gene>
    <name evidence="2" type="ORF">BC751_0063</name>
</gene>
<feature type="domain" description="4Fe-4S ferredoxin-type" evidence="1">
    <location>
        <begin position="856"/>
        <end position="885"/>
    </location>
</feature>
<accession>A0A4Q7P3Y9</accession>
<protein>
    <submittedName>
        <fullName evidence="2">Quinol:cytochrome c oxidoreductase iron-sulfur protein</fullName>
    </submittedName>
</protein>
<dbReference type="PANTHER" id="PTHR42783">
    <property type="entry name" value="GLUTAMATE SYNTHASE [NADPH] SMALL CHAIN"/>
    <property type="match status" value="1"/>
</dbReference>
<sequence>MKENKKTYWKGLEELTNDESFVRNAEREFPEGPSNLDGSSRRDFLKVMGFSLAAASLAACEAPVRKAIPYVNKPVDINPSIPNYYASTFASGGDYAAVVVKTREGRPIKIDGNELSPITKGGTNAIVEASVLSLYDKQRLSGPYINGEKSEWTTLDAEVKSKLASAGTVKVVTNTIISPSTEKALAEFAAAFGGAEVVTYDPVSSYGITKAAELTYGTAMLPTYDFSKANVIVSFGADFLGTWISPIEFAKQYAQGRKITKEKPVMSRHFQFESNLSLAGANADYRTPIKPSQSGLAVLALYNAIAKQAGAATVTAPAVEIEYLDKAAKELWANRGKSIVVSGSNDPNVQVVINAINDLLENNGVTVDFSRPSHFRKGDDTKMNQFIADLKGGRVGAVVFYNCNPVYDHAKGAEIAEAISKAKVSIATNGTMDETASLVQYVAPDHHYLESWNDFNPRKGEYSLSQPTISPLFNTRQAQESFLIWAGNSTNYYDFLQENWKSNLFVTQSDISNFQEFWDRSLFNGVYSISSTSTAISGNADVAAAASAVAKAYKADNAGVELAVYTKVGIGNGTHSNNPWLQEMSDPISKATWDNYLTVSQKWANENGLKMVEGATRKAKITVGNKSLIVPVLVQPGQAQGTVGLALGYGRSKAGRVANGVGVNAYELLDSSNGFVNYDITEGVSVELLSDTYRIAQTQTHQTYMGREFVIQEATLSEYKQDASAGRYKPQIYKEGQFVKPSKISLWKGHQYSQHHWGLAIDMNSCIGCGACTVACQVENNVAVVGKQEVLNRREMAWIRIDRYYSSPEGASSNKELEQAADNPEVTFQPMMCQHCNNAPCETVCPVAATTHSSEGLNQMTYNRCIGTRYCANNCPYKVRRFNWFKYHDNKEFAAVNVAQNDDLGKMVLNPDVTVRARGVIEKCSMCVQRIQAGKLTAKKEGRKVQDGDINTACATACPTNAIVFGDMNDPNSKITQMLKIQEDTTSAIKEVNEERAYHVLEEINVSPNVWYFTKIRNKDKSEA</sequence>
<keyword evidence="3" id="KW-1185">Reference proteome</keyword>
<evidence type="ECO:0000259" key="1">
    <source>
        <dbReference type="PROSITE" id="PS51379"/>
    </source>
</evidence>
<dbReference type="AlphaFoldDB" id="A0A4Q7P3Y9"/>
<proteinExistence type="predicted"/>
<dbReference type="NCBIfam" id="TIGR04519">
    <property type="entry name" value="MoCo_extend_TAT"/>
    <property type="match status" value="1"/>
</dbReference>
<organism evidence="2 3">
    <name type="scientific">Cecembia calidifontis</name>
    <dbReference type="NCBI Taxonomy" id="1187080"/>
    <lineage>
        <taxon>Bacteria</taxon>
        <taxon>Pseudomonadati</taxon>
        <taxon>Bacteroidota</taxon>
        <taxon>Cytophagia</taxon>
        <taxon>Cytophagales</taxon>
        <taxon>Cyclobacteriaceae</taxon>
        <taxon>Cecembia</taxon>
    </lineage>
</organism>
<dbReference type="Proteomes" id="UP000292209">
    <property type="component" value="Unassembled WGS sequence"/>
</dbReference>
<dbReference type="RefSeq" id="WP_130273803.1">
    <property type="nucleotide sequence ID" value="NZ_SGXG01000001.1"/>
</dbReference>
<dbReference type="Gene3D" id="3.40.50.740">
    <property type="match status" value="1"/>
</dbReference>
<dbReference type="SUPFAM" id="SSF54862">
    <property type="entry name" value="4Fe-4S ferredoxins"/>
    <property type="match status" value="1"/>
</dbReference>
<dbReference type="PROSITE" id="PS51379">
    <property type="entry name" value="4FE4S_FER_2"/>
    <property type="match status" value="3"/>
</dbReference>
<dbReference type="CDD" id="cd10551">
    <property type="entry name" value="PsrB"/>
    <property type="match status" value="1"/>
</dbReference>
<dbReference type="Gene3D" id="3.30.70.20">
    <property type="match status" value="2"/>
</dbReference>
<dbReference type="EMBL" id="SGXG01000001">
    <property type="protein sequence ID" value="RZS94565.1"/>
    <property type="molecule type" value="Genomic_DNA"/>
</dbReference>
<feature type="domain" description="4Fe-4S ferredoxin-type" evidence="1">
    <location>
        <begin position="757"/>
        <end position="787"/>
    </location>
</feature>
<dbReference type="CDD" id="cd02784">
    <property type="entry name" value="MopB_CT_PHLH"/>
    <property type="match status" value="1"/>
</dbReference>
<evidence type="ECO:0000313" key="2">
    <source>
        <dbReference type="EMBL" id="RZS94565.1"/>
    </source>
</evidence>
<feature type="domain" description="4Fe-4S ferredoxin-type" evidence="1">
    <location>
        <begin position="824"/>
        <end position="855"/>
    </location>
</feature>
<dbReference type="InterPro" id="IPR017896">
    <property type="entry name" value="4Fe4S_Fe-S-bd"/>
</dbReference>
<name>A0A4Q7P3Y9_9BACT</name>
<dbReference type="PANTHER" id="PTHR42783:SF3">
    <property type="entry name" value="GLUTAMATE SYNTHASE [NADPH] SMALL CHAIN-RELATED"/>
    <property type="match status" value="1"/>
</dbReference>
<evidence type="ECO:0000313" key="3">
    <source>
        <dbReference type="Proteomes" id="UP000292209"/>
    </source>
</evidence>
<dbReference type="InterPro" id="IPR030948">
    <property type="entry name" value="TAT_var_transloc_signal_dom"/>
</dbReference>
<dbReference type="PROSITE" id="PS51318">
    <property type="entry name" value="TAT"/>
    <property type="match status" value="1"/>
</dbReference>
<dbReference type="OrthoDB" id="9779457at2"/>
<reference evidence="2 3" key="1">
    <citation type="submission" date="2019-02" db="EMBL/GenBank/DDBJ databases">
        <title>Genomic Encyclopedia of Archaeal and Bacterial Type Strains, Phase II (KMG-II): from individual species to whole genera.</title>
        <authorList>
            <person name="Goeker M."/>
        </authorList>
    </citation>
    <scope>NUCLEOTIDE SEQUENCE [LARGE SCALE GENOMIC DNA]</scope>
    <source>
        <strain evidence="2 3">DSM 21411</strain>
    </source>
</reference>
<comment type="caution">
    <text evidence="2">The sequence shown here is derived from an EMBL/GenBank/DDBJ whole genome shotgun (WGS) entry which is preliminary data.</text>
</comment>
<dbReference type="SUPFAM" id="SSF53706">
    <property type="entry name" value="Formate dehydrogenase/DMSO reductase, domains 1-3"/>
    <property type="match status" value="1"/>
</dbReference>
<dbReference type="Pfam" id="PF13247">
    <property type="entry name" value="Fer4_11"/>
    <property type="match status" value="1"/>
</dbReference>
<dbReference type="InterPro" id="IPR006311">
    <property type="entry name" value="TAT_signal"/>
</dbReference>